<dbReference type="GO" id="GO:0003677">
    <property type="term" value="F:DNA binding"/>
    <property type="evidence" value="ECO:0007669"/>
    <property type="project" value="UniProtKB-UniRule"/>
</dbReference>
<dbReference type="PANTHER" id="PTHR30437:SF4">
    <property type="entry name" value="TRANSCRIPTION ELONGATION FACTOR GREA"/>
    <property type="match status" value="1"/>
</dbReference>
<dbReference type="GO" id="GO:0006354">
    <property type="term" value="P:DNA-templated transcription elongation"/>
    <property type="evidence" value="ECO:0007669"/>
    <property type="project" value="TreeGrafter"/>
</dbReference>
<dbReference type="PANTHER" id="PTHR30437">
    <property type="entry name" value="TRANSCRIPTION ELONGATION FACTOR GREA"/>
    <property type="match status" value="1"/>
</dbReference>
<evidence type="ECO:0000313" key="11">
    <source>
        <dbReference type="EMBL" id="MSS83424.1"/>
    </source>
</evidence>
<feature type="domain" description="Transcription elongation factor GreA/GreB C-terminal" evidence="9">
    <location>
        <begin position="81"/>
        <end position="154"/>
    </location>
</feature>
<dbReference type="InterPro" id="IPR036953">
    <property type="entry name" value="GreA/GreB_C_sf"/>
</dbReference>
<keyword evidence="5 8" id="KW-0804">Transcription</keyword>
<dbReference type="InterPro" id="IPR001437">
    <property type="entry name" value="Tscrpt_elong_fac_GreA/B_C"/>
</dbReference>
<dbReference type="SUPFAM" id="SSF46557">
    <property type="entry name" value="GreA transcript cleavage protein, N-terminal domain"/>
    <property type="match status" value="1"/>
</dbReference>
<evidence type="ECO:0000259" key="10">
    <source>
        <dbReference type="Pfam" id="PF03449"/>
    </source>
</evidence>
<keyword evidence="3 8" id="KW-0805">Transcription regulation</keyword>
<dbReference type="NCBIfam" id="NF001262">
    <property type="entry name" value="PRK00226.1-3"/>
    <property type="match status" value="1"/>
</dbReference>
<dbReference type="Gene3D" id="1.10.287.180">
    <property type="entry name" value="Transcription elongation factor, GreA/GreB, N-terminal domain"/>
    <property type="match status" value="1"/>
</dbReference>
<comment type="caution">
    <text evidence="11">The sequence shown here is derived from an EMBL/GenBank/DDBJ whole genome shotgun (WGS) entry which is preliminary data.</text>
</comment>
<dbReference type="InterPro" id="IPR023459">
    <property type="entry name" value="Tscrpt_elong_fac_GreA/B_fam"/>
</dbReference>
<dbReference type="GO" id="GO:0070063">
    <property type="term" value="F:RNA polymerase binding"/>
    <property type="evidence" value="ECO:0007669"/>
    <property type="project" value="InterPro"/>
</dbReference>
<dbReference type="AlphaFoldDB" id="A0A6N7VNX4"/>
<dbReference type="InterPro" id="IPR036805">
    <property type="entry name" value="Tscrpt_elong_fac_GreA/B_N_sf"/>
</dbReference>
<keyword evidence="4 8" id="KW-0238">DNA-binding</keyword>
<evidence type="ECO:0000256" key="2">
    <source>
        <dbReference type="ARBA" id="ARBA00013729"/>
    </source>
</evidence>
<proteinExistence type="inferred from homology"/>
<dbReference type="RefSeq" id="WP_318656422.1">
    <property type="nucleotide sequence ID" value="NZ_VULO01000001.1"/>
</dbReference>
<keyword evidence="11" id="KW-0251">Elongation factor</keyword>
<dbReference type="GO" id="GO:0032784">
    <property type="term" value="P:regulation of DNA-templated transcription elongation"/>
    <property type="evidence" value="ECO:0007669"/>
    <property type="project" value="UniProtKB-UniRule"/>
</dbReference>
<keyword evidence="11" id="KW-0648">Protein biosynthesis</keyword>
<dbReference type="GO" id="GO:0003746">
    <property type="term" value="F:translation elongation factor activity"/>
    <property type="evidence" value="ECO:0007669"/>
    <property type="project" value="UniProtKB-KW"/>
</dbReference>
<accession>A0A6N7VNX4</accession>
<evidence type="ECO:0000256" key="6">
    <source>
        <dbReference type="ARBA" id="ARBA00024916"/>
    </source>
</evidence>
<dbReference type="PIRSF" id="PIRSF006092">
    <property type="entry name" value="GreA_GreB"/>
    <property type="match status" value="1"/>
</dbReference>
<evidence type="ECO:0000256" key="5">
    <source>
        <dbReference type="ARBA" id="ARBA00023163"/>
    </source>
</evidence>
<protein>
    <recommendedName>
        <fullName evidence="2 8">Transcription elongation factor GreA</fullName>
    </recommendedName>
    <alternativeName>
        <fullName evidence="7 8">Transcript cleavage factor GreA</fullName>
    </alternativeName>
</protein>
<dbReference type="EMBL" id="VULO01000001">
    <property type="protein sequence ID" value="MSS83424.1"/>
    <property type="molecule type" value="Genomic_DNA"/>
</dbReference>
<dbReference type="InterPro" id="IPR028624">
    <property type="entry name" value="Tscrpt_elong_fac_GreA/B"/>
</dbReference>
<sequence>MAKTWLTQGQYDTLLKEYKNLTEVERPRIIKLIDEARQEGDLKENGGYHAAREEQSRNETRILQLEELLRDAEVGDTPADDGVVEPGMVVTARILGEEQQFLLGTRAVRGELDITVYSADAPLGKAIIGARQGETVSYTAPNGNEIAVEIISATPFEG</sequence>
<organism evidence="11 12">
    <name type="scientific">Scrofimicrobium canadense</name>
    <dbReference type="NCBI Taxonomy" id="2652290"/>
    <lineage>
        <taxon>Bacteria</taxon>
        <taxon>Bacillati</taxon>
        <taxon>Actinomycetota</taxon>
        <taxon>Actinomycetes</taxon>
        <taxon>Actinomycetales</taxon>
        <taxon>Actinomycetaceae</taxon>
        <taxon>Scrofimicrobium</taxon>
    </lineage>
</organism>
<evidence type="ECO:0000256" key="1">
    <source>
        <dbReference type="ARBA" id="ARBA00008213"/>
    </source>
</evidence>
<gene>
    <name evidence="8 11" type="primary">greA</name>
    <name evidence="11" type="ORF">FYJ24_01320</name>
</gene>
<dbReference type="Pfam" id="PF01272">
    <property type="entry name" value="GreA_GreB"/>
    <property type="match status" value="1"/>
</dbReference>
<comment type="similarity">
    <text evidence="1 8">Belongs to the GreA/GreB family.</text>
</comment>
<dbReference type="Proteomes" id="UP000470875">
    <property type="component" value="Unassembled WGS sequence"/>
</dbReference>
<evidence type="ECO:0000256" key="8">
    <source>
        <dbReference type="HAMAP-Rule" id="MF_00105"/>
    </source>
</evidence>
<keyword evidence="12" id="KW-1185">Reference proteome</keyword>
<evidence type="ECO:0000256" key="7">
    <source>
        <dbReference type="ARBA" id="ARBA00030776"/>
    </source>
</evidence>
<dbReference type="Gene3D" id="3.10.50.30">
    <property type="entry name" value="Transcription elongation factor, GreA/GreB, C-terminal domain"/>
    <property type="match status" value="1"/>
</dbReference>
<reference evidence="11 12" key="1">
    <citation type="submission" date="2019-08" db="EMBL/GenBank/DDBJ databases">
        <title>In-depth cultivation of the pig gut microbiome towards novel bacterial diversity and tailored functional studies.</title>
        <authorList>
            <person name="Wylensek D."/>
            <person name="Hitch T.C.A."/>
            <person name="Clavel T."/>
        </authorList>
    </citation>
    <scope>NUCLEOTIDE SEQUENCE [LARGE SCALE GENOMIC DNA]</scope>
    <source>
        <strain evidence="11 12">WB03_NA08</strain>
    </source>
</reference>
<dbReference type="FunFam" id="1.10.287.180:FF:000001">
    <property type="entry name" value="Transcription elongation factor GreA"/>
    <property type="match status" value="1"/>
</dbReference>
<evidence type="ECO:0000313" key="12">
    <source>
        <dbReference type="Proteomes" id="UP000470875"/>
    </source>
</evidence>
<dbReference type="SUPFAM" id="SSF54534">
    <property type="entry name" value="FKBP-like"/>
    <property type="match status" value="1"/>
</dbReference>
<name>A0A6N7VNX4_9ACTO</name>
<feature type="domain" description="Transcription elongation factor GreA/GreB N-terminal" evidence="10">
    <location>
        <begin position="5"/>
        <end position="74"/>
    </location>
</feature>
<evidence type="ECO:0000259" key="9">
    <source>
        <dbReference type="Pfam" id="PF01272"/>
    </source>
</evidence>
<dbReference type="InterPro" id="IPR022691">
    <property type="entry name" value="Tscrpt_elong_fac_GreA/B_N"/>
</dbReference>
<dbReference type="Pfam" id="PF03449">
    <property type="entry name" value="GreA_GreB_N"/>
    <property type="match status" value="1"/>
</dbReference>
<evidence type="ECO:0000256" key="3">
    <source>
        <dbReference type="ARBA" id="ARBA00023015"/>
    </source>
</evidence>
<dbReference type="HAMAP" id="MF_00105">
    <property type="entry name" value="GreA_GreB"/>
    <property type="match status" value="1"/>
</dbReference>
<evidence type="ECO:0000256" key="4">
    <source>
        <dbReference type="ARBA" id="ARBA00023125"/>
    </source>
</evidence>
<comment type="function">
    <text evidence="6 8">Necessary for efficient RNA polymerase transcription elongation past template-encoded arresting sites. The arresting sites in DNA have the property of trapping a certain fraction of elongating RNA polymerases that pass through, resulting in locked ternary complexes. Cleavage of the nascent transcript by cleavage factors such as GreA or GreB allows the resumption of elongation from the new 3'terminus. GreA releases sequences of 2 to 3 nucleotides.</text>
</comment>